<keyword evidence="4" id="KW-1185">Reference proteome</keyword>
<feature type="domain" description="SAC3/GANP/THP3 conserved" evidence="2">
    <location>
        <begin position="205"/>
        <end position="317"/>
    </location>
</feature>
<organism evidence="3 4">
    <name type="scientific">Carpediemonas membranifera</name>
    <dbReference type="NCBI Taxonomy" id="201153"/>
    <lineage>
        <taxon>Eukaryota</taxon>
        <taxon>Metamonada</taxon>
        <taxon>Carpediemonas-like organisms</taxon>
        <taxon>Carpediemonas</taxon>
    </lineage>
</organism>
<accession>A0A8J6E9G5</accession>
<proteinExistence type="predicted"/>
<dbReference type="OrthoDB" id="199574at2759"/>
<dbReference type="PANTHER" id="PTHR12436:SF4">
    <property type="entry name" value="LEUKOCYTE RECEPTOR CLUSTER MEMBER 8"/>
    <property type="match status" value="1"/>
</dbReference>
<gene>
    <name evidence="3" type="ORF">J8273_3444</name>
</gene>
<dbReference type="Gene3D" id="1.25.40.990">
    <property type="match status" value="1"/>
</dbReference>
<sequence>MSASNPSLEKWIARVRKHYSKEANSSKVEERIQSILQKRAKVMRVIQWDRYNADILDKPLPDEQMHPSKISKSKNNQMKRPGKTPTAHTAQRQQMRQARTPPPPPASPNKKKKTADSQPTFKKLGATPSKNPRVTAKSVVQKPKSQPPFATVKRKASAHTPDPACPFGTGEHDRGLLQPAAASSHRTKGTSQALEKSYLRLTGFPDWSTIRPPKVLPKALKHVTEQYEEGAKSYHWVSDQLRAIRQDATVQDKICPIELTAQIYEAHVSCAASTSPPDLAELSRCIAQLTSIYESGFTSPRAGEMLLIAVLLKVHSGVLDEAGAIIRGASRDNLSRESQTYLAHAMKLHRLALVGRTHQMIEMLRSPDLPGAGLVSAMISSLSTLVARQHAQAFKPAVDVGFLAQCVCADEALKRDLVRQLGVQISGVDLVSRVGQVSWGGQLG</sequence>
<comment type="caution">
    <text evidence="3">The sequence shown here is derived from an EMBL/GenBank/DDBJ whole genome shotgun (WGS) entry which is preliminary data.</text>
</comment>
<name>A0A8J6E9G5_9EUKA</name>
<evidence type="ECO:0000313" key="3">
    <source>
        <dbReference type="EMBL" id="KAG9393310.1"/>
    </source>
</evidence>
<evidence type="ECO:0000313" key="4">
    <source>
        <dbReference type="Proteomes" id="UP000717585"/>
    </source>
</evidence>
<feature type="compositionally biased region" description="Low complexity" evidence="1">
    <location>
        <begin position="86"/>
        <end position="99"/>
    </location>
</feature>
<dbReference type="InterPro" id="IPR045107">
    <property type="entry name" value="SAC3/GANP/THP3"/>
</dbReference>
<evidence type="ECO:0000259" key="2">
    <source>
        <dbReference type="Pfam" id="PF03399"/>
    </source>
</evidence>
<dbReference type="EMBL" id="JAHDYR010000025">
    <property type="protein sequence ID" value="KAG9393310.1"/>
    <property type="molecule type" value="Genomic_DNA"/>
</dbReference>
<dbReference type="InterPro" id="IPR005062">
    <property type="entry name" value="SAC3/GANP/THP3_conserved"/>
</dbReference>
<protein>
    <submittedName>
        <fullName evidence="3">SAC3/GANP/Nin1/mts3/eIF-3 p25</fullName>
    </submittedName>
</protein>
<feature type="compositionally biased region" description="Basic and acidic residues" evidence="1">
    <location>
        <begin position="52"/>
        <end position="66"/>
    </location>
</feature>
<evidence type="ECO:0000256" key="1">
    <source>
        <dbReference type="SAM" id="MobiDB-lite"/>
    </source>
</evidence>
<dbReference type="PANTHER" id="PTHR12436">
    <property type="entry name" value="80 KDA MCM3-ASSOCIATED PROTEIN"/>
    <property type="match status" value="1"/>
</dbReference>
<reference evidence="3" key="1">
    <citation type="submission" date="2021-05" db="EMBL/GenBank/DDBJ databases">
        <title>A free-living protist that lacks canonical eukaryotic 1 DNA replication and segregation systems.</title>
        <authorList>
            <person name="Salas-Leiva D.E."/>
            <person name="Tromer E.C."/>
            <person name="Curtis B.A."/>
            <person name="Jerlstrom-Hultqvist J."/>
            <person name="Kolisko M."/>
            <person name="Yi Z."/>
            <person name="Salas-Leiva J.S."/>
            <person name="Gallot-Lavallee L."/>
            <person name="Kops G.J.P.L."/>
            <person name="Archibald J.M."/>
            <person name="Simpson A.G.B."/>
            <person name="Roger A.J."/>
        </authorList>
    </citation>
    <scope>NUCLEOTIDE SEQUENCE</scope>
    <source>
        <strain evidence="3">BICM</strain>
    </source>
</reference>
<dbReference type="Proteomes" id="UP000717585">
    <property type="component" value="Unassembled WGS sequence"/>
</dbReference>
<feature type="region of interest" description="Disordered" evidence="1">
    <location>
        <begin position="52"/>
        <end position="175"/>
    </location>
</feature>
<dbReference type="GO" id="GO:0005634">
    <property type="term" value="C:nucleus"/>
    <property type="evidence" value="ECO:0007669"/>
    <property type="project" value="TreeGrafter"/>
</dbReference>
<dbReference type="Pfam" id="PF03399">
    <property type="entry name" value="SAC3_GANP"/>
    <property type="match status" value="1"/>
</dbReference>
<dbReference type="AlphaFoldDB" id="A0A8J6E9G5"/>